<evidence type="ECO:0000313" key="3">
    <source>
        <dbReference type="Proteomes" id="UP000828390"/>
    </source>
</evidence>
<feature type="region of interest" description="Disordered" evidence="1">
    <location>
        <begin position="14"/>
        <end position="39"/>
    </location>
</feature>
<protein>
    <submittedName>
        <fullName evidence="2">Uncharacterized protein</fullName>
    </submittedName>
</protein>
<comment type="caution">
    <text evidence="2">The sequence shown here is derived from an EMBL/GenBank/DDBJ whole genome shotgun (WGS) entry which is preliminary data.</text>
</comment>
<evidence type="ECO:0000313" key="2">
    <source>
        <dbReference type="EMBL" id="KAH3846754.1"/>
    </source>
</evidence>
<accession>A0A9D4KW82</accession>
<reference evidence="2" key="2">
    <citation type="submission" date="2020-11" db="EMBL/GenBank/DDBJ databases">
        <authorList>
            <person name="McCartney M.A."/>
            <person name="Auch B."/>
            <person name="Kono T."/>
            <person name="Mallez S."/>
            <person name="Becker A."/>
            <person name="Gohl D.M."/>
            <person name="Silverstein K.A.T."/>
            <person name="Koren S."/>
            <person name="Bechman K.B."/>
            <person name="Herman A."/>
            <person name="Abrahante J.E."/>
            <person name="Garbe J."/>
        </authorList>
    </citation>
    <scope>NUCLEOTIDE SEQUENCE</scope>
    <source>
        <strain evidence="2">Duluth1</strain>
        <tissue evidence="2">Whole animal</tissue>
    </source>
</reference>
<gene>
    <name evidence="2" type="ORF">DPMN_089059</name>
</gene>
<name>A0A9D4KW82_DREPO</name>
<reference evidence="2" key="1">
    <citation type="journal article" date="2019" name="bioRxiv">
        <title>The Genome of the Zebra Mussel, Dreissena polymorpha: A Resource for Invasive Species Research.</title>
        <authorList>
            <person name="McCartney M.A."/>
            <person name="Auch B."/>
            <person name="Kono T."/>
            <person name="Mallez S."/>
            <person name="Zhang Y."/>
            <person name="Obille A."/>
            <person name="Becker A."/>
            <person name="Abrahante J.E."/>
            <person name="Garbe J."/>
            <person name="Badalamenti J.P."/>
            <person name="Herman A."/>
            <person name="Mangelson H."/>
            <person name="Liachko I."/>
            <person name="Sullivan S."/>
            <person name="Sone E.D."/>
            <person name="Koren S."/>
            <person name="Silverstein K.A.T."/>
            <person name="Beckman K.B."/>
            <person name="Gohl D.M."/>
        </authorList>
    </citation>
    <scope>NUCLEOTIDE SEQUENCE</scope>
    <source>
        <strain evidence="2">Duluth1</strain>
        <tissue evidence="2">Whole animal</tissue>
    </source>
</reference>
<evidence type="ECO:0000256" key="1">
    <source>
        <dbReference type="SAM" id="MobiDB-lite"/>
    </source>
</evidence>
<organism evidence="2 3">
    <name type="scientific">Dreissena polymorpha</name>
    <name type="common">Zebra mussel</name>
    <name type="synonym">Mytilus polymorpha</name>
    <dbReference type="NCBI Taxonomy" id="45954"/>
    <lineage>
        <taxon>Eukaryota</taxon>
        <taxon>Metazoa</taxon>
        <taxon>Spiralia</taxon>
        <taxon>Lophotrochozoa</taxon>
        <taxon>Mollusca</taxon>
        <taxon>Bivalvia</taxon>
        <taxon>Autobranchia</taxon>
        <taxon>Heteroconchia</taxon>
        <taxon>Euheterodonta</taxon>
        <taxon>Imparidentia</taxon>
        <taxon>Neoheterodontei</taxon>
        <taxon>Myida</taxon>
        <taxon>Dreissenoidea</taxon>
        <taxon>Dreissenidae</taxon>
        <taxon>Dreissena</taxon>
    </lineage>
</organism>
<dbReference type="AlphaFoldDB" id="A0A9D4KW82"/>
<keyword evidence="3" id="KW-1185">Reference proteome</keyword>
<proteinExistence type="predicted"/>
<feature type="compositionally biased region" description="Basic and acidic residues" evidence="1">
    <location>
        <begin position="25"/>
        <end position="39"/>
    </location>
</feature>
<dbReference type="EMBL" id="JAIWYP010000003">
    <property type="protein sequence ID" value="KAH3846754.1"/>
    <property type="molecule type" value="Genomic_DNA"/>
</dbReference>
<sequence>MVFVRMWIVVSPHRQKRDGSSGVGRVEDGRGRPRAEMHTRISRVGPLKTTEVSQDGGTRYAQRAGEIVFGFG</sequence>
<dbReference type="Proteomes" id="UP000828390">
    <property type="component" value="Unassembled WGS sequence"/>
</dbReference>